<dbReference type="PANTHER" id="PTHR43065:SF10">
    <property type="entry name" value="PEROXIDE STRESS-ACTIVATED HISTIDINE KINASE MAK3"/>
    <property type="match status" value="1"/>
</dbReference>
<dbReference type="Pfam" id="PF08448">
    <property type="entry name" value="PAS_4"/>
    <property type="match status" value="1"/>
</dbReference>
<keyword evidence="3" id="KW-0597">Phosphoprotein</keyword>
<dbReference type="SUPFAM" id="SSF47384">
    <property type="entry name" value="Homodimeric domain of signal transducing histidine kinase"/>
    <property type="match status" value="1"/>
</dbReference>
<evidence type="ECO:0000313" key="12">
    <source>
        <dbReference type="EMBL" id="MFA9460055.1"/>
    </source>
</evidence>
<feature type="domain" description="PAS" evidence="10">
    <location>
        <begin position="154"/>
        <end position="224"/>
    </location>
</feature>
<keyword evidence="13" id="KW-1185">Reference proteome</keyword>
<dbReference type="InterPro" id="IPR003661">
    <property type="entry name" value="HisK_dim/P_dom"/>
</dbReference>
<dbReference type="InterPro" id="IPR003594">
    <property type="entry name" value="HATPase_dom"/>
</dbReference>
<dbReference type="SMART" id="SM00388">
    <property type="entry name" value="HisKA"/>
    <property type="match status" value="1"/>
</dbReference>
<dbReference type="PROSITE" id="PS50109">
    <property type="entry name" value="HIS_KIN"/>
    <property type="match status" value="1"/>
</dbReference>
<dbReference type="Pfam" id="PF00512">
    <property type="entry name" value="HisKA"/>
    <property type="match status" value="1"/>
</dbReference>
<dbReference type="InterPro" id="IPR000700">
    <property type="entry name" value="PAS-assoc_C"/>
</dbReference>
<keyword evidence="5" id="KW-0547">Nucleotide-binding</keyword>
<dbReference type="Gene3D" id="1.10.287.130">
    <property type="match status" value="1"/>
</dbReference>
<keyword evidence="6" id="KW-0418">Kinase</keyword>
<feature type="domain" description="Histidine kinase" evidence="9">
    <location>
        <begin position="434"/>
        <end position="649"/>
    </location>
</feature>
<evidence type="ECO:0000256" key="2">
    <source>
        <dbReference type="ARBA" id="ARBA00012438"/>
    </source>
</evidence>
<comment type="caution">
    <text evidence="12">The sequence shown here is derived from an EMBL/GenBank/DDBJ whole genome shotgun (WGS) entry which is preliminary data.</text>
</comment>
<dbReference type="Pfam" id="PF02518">
    <property type="entry name" value="HATPase_c"/>
    <property type="match status" value="1"/>
</dbReference>
<dbReference type="EC" id="2.7.13.3" evidence="2"/>
<dbReference type="SUPFAM" id="SSF55785">
    <property type="entry name" value="PYP-like sensor domain (PAS domain)"/>
    <property type="match status" value="2"/>
</dbReference>
<dbReference type="InterPro" id="IPR000014">
    <property type="entry name" value="PAS"/>
</dbReference>
<dbReference type="PRINTS" id="PR00344">
    <property type="entry name" value="BCTRLSENSOR"/>
</dbReference>
<gene>
    <name evidence="12" type="ORF">ACERLL_04380</name>
</gene>
<dbReference type="PROSITE" id="PS50113">
    <property type="entry name" value="PAC"/>
    <property type="match status" value="1"/>
</dbReference>
<dbReference type="SUPFAM" id="SSF55874">
    <property type="entry name" value="ATPase domain of HSP90 chaperone/DNA topoisomerase II/histidine kinase"/>
    <property type="match status" value="1"/>
</dbReference>
<dbReference type="EMBL" id="JBGUAW010000002">
    <property type="protein sequence ID" value="MFA9460055.1"/>
    <property type="molecule type" value="Genomic_DNA"/>
</dbReference>
<proteinExistence type="predicted"/>
<dbReference type="PROSITE" id="PS50112">
    <property type="entry name" value="PAS"/>
    <property type="match status" value="2"/>
</dbReference>
<dbReference type="SMART" id="SM00387">
    <property type="entry name" value="HATPase_c"/>
    <property type="match status" value="1"/>
</dbReference>
<dbReference type="RefSeq" id="WP_373654830.1">
    <property type="nucleotide sequence ID" value="NZ_JBGUAW010000002.1"/>
</dbReference>
<organism evidence="12 13">
    <name type="scientific">Thiohalorhabdus methylotrophus</name>
    <dbReference type="NCBI Taxonomy" id="3242694"/>
    <lineage>
        <taxon>Bacteria</taxon>
        <taxon>Pseudomonadati</taxon>
        <taxon>Pseudomonadota</taxon>
        <taxon>Gammaproteobacteria</taxon>
        <taxon>Thiohalorhabdales</taxon>
        <taxon>Thiohalorhabdaceae</taxon>
        <taxon>Thiohalorhabdus</taxon>
    </lineage>
</organism>
<evidence type="ECO:0000256" key="6">
    <source>
        <dbReference type="ARBA" id="ARBA00022777"/>
    </source>
</evidence>
<accession>A0ABV4TVC9</accession>
<dbReference type="Proteomes" id="UP001575181">
    <property type="component" value="Unassembled WGS sequence"/>
</dbReference>
<evidence type="ECO:0000256" key="1">
    <source>
        <dbReference type="ARBA" id="ARBA00000085"/>
    </source>
</evidence>
<evidence type="ECO:0000256" key="5">
    <source>
        <dbReference type="ARBA" id="ARBA00022741"/>
    </source>
</evidence>
<evidence type="ECO:0000259" key="10">
    <source>
        <dbReference type="PROSITE" id="PS50112"/>
    </source>
</evidence>
<comment type="catalytic activity">
    <reaction evidence="1">
        <text>ATP + protein L-histidine = ADP + protein N-phospho-L-histidine.</text>
        <dbReference type="EC" id="2.7.13.3"/>
    </reaction>
</comment>
<dbReference type="InterPro" id="IPR035965">
    <property type="entry name" value="PAS-like_dom_sf"/>
</dbReference>
<keyword evidence="7" id="KW-0067">ATP-binding</keyword>
<evidence type="ECO:0000313" key="13">
    <source>
        <dbReference type="Proteomes" id="UP001575181"/>
    </source>
</evidence>
<protein>
    <recommendedName>
        <fullName evidence="2">histidine kinase</fullName>
        <ecNumber evidence="2">2.7.13.3</ecNumber>
    </recommendedName>
</protein>
<dbReference type="InterPro" id="IPR036890">
    <property type="entry name" value="HATPase_C_sf"/>
</dbReference>
<dbReference type="PANTHER" id="PTHR43065">
    <property type="entry name" value="SENSOR HISTIDINE KINASE"/>
    <property type="match status" value="1"/>
</dbReference>
<dbReference type="CDD" id="cd00130">
    <property type="entry name" value="PAS"/>
    <property type="match status" value="2"/>
</dbReference>
<dbReference type="CDD" id="cd00082">
    <property type="entry name" value="HisKA"/>
    <property type="match status" value="1"/>
</dbReference>
<evidence type="ECO:0000256" key="8">
    <source>
        <dbReference type="ARBA" id="ARBA00023012"/>
    </source>
</evidence>
<sequence>MEADNPYIILVDTDRNSFEPLQLLIPERVSLLQVSDREGFQDLIKNQGNSPSTLIISRSADDPIQIAQQAHLLDTGIPVLILTFPSQHQKLKQALHFSPFLGSDITLWSGDYDAELGAIFQEMVKRAQQRKIFRGRMAAVQADIPNLHEGQARVTHYLDRLLDRAPVGVVTLNVDRRIVAVNRQAKNLLESTEQELLGQKLLDFFPDDEQKRLQSLFIQSDQNPPVSGPGPEQVYKLITPQNDPLFLEITVAPLSDTPSPQGAIVIFQDVTPRIQAERERIDAELALRNSEKQLRLITDTVPALIGYIDADERYRFNNRAYEDWFGWKREQFYGQHIKDMLGENVYEEIRPHVQSALAGEWVEYESELPIPGGETRFVRGTYVPDRSEDGTTIGFYTLLSDITEQKKNQDQERQRMLEFCHASRLTTIGEMSSQLIHELAQPLGAIAYYGSSCLRLMDNEGLESKELRRMTESIQEQADRAVQIMNRLRRFARKEVTPTTFSLNEFVHGVVHFANIEARETGITILEDLGEGAGSLIADRVLIEQALLNLIRNSIQAMIEYENAGQTITVQTWEDSEGTLHVSVTDSGPGLPDSLLEKLFEPFFTTKKSGTGMGLAITKSIIDSHGGSLTAYNNINKGATFALTLEKEFPPLEGYTQALSGS</sequence>
<evidence type="ECO:0000256" key="3">
    <source>
        <dbReference type="ARBA" id="ARBA00022553"/>
    </source>
</evidence>
<evidence type="ECO:0000259" key="9">
    <source>
        <dbReference type="PROSITE" id="PS50109"/>
    </source>
</evidence>
<reference evidence="12 13" key="1">
    <citation type="submission" date="2024-08" db="EMBL/GenBank/DDBJ databases">
        <title>Whole-genome sequencing of halo(alkali)philic microorganisms from hypersaline lakes.</title>
        <authorList>
            <person name="Sorokin D.Y."/>
            <person name="Merkel A.Y."/>
            <person name="Messina E."/>
            <person name="Yakimov M."/>
        </authorList>
    </citation>
    <scope>NUCLEOTIDE SEQUENCE [LARGE SCALE GENOMIC DNA]</scope>
    <source>
        <strain evidence="12 13">Cl-TMA</strain>
    </source>
</reference>
<dbReference type="SMART" id="SM00091">
    <property type="entry name" value="PAS"/>
    <property type="match status" value="2"/>
</dbReference>
<evidence type="ECO:0000256" key="7">
    <source>
        <dbReference type="ARBA" id="ARBA00022840"/>
    </source>
</evidence>
<evidence type="ECO:0000259" key="11">
    <source>
        <dbReference type="PROSITE" id="PS50113"/>
    </source>
</evidence>
<dbReference type="InterPro" id="IPR004358">
    <property type="entry name" value="Sig_transdc_His_kin-like_C"/>
</dbReference>
<keyword evidence="8" id="KW-0902">Two-component regulatory system</keyword>
<feature type="domain" description="PAS" evidence="10">
    <location>
        <begin position="290"/>
        <end position="360"/>
    </location>
</feature>
<dbReference type="InterPro" id="IPR013656">
    <property type="entry name" value="PAS_4"/>
</dbReference>
<dbReference type="Pfam" id="PF13426">
    <property type="entry name" value="PAS_9"/>
    <property type="match status" value="1"/>
</dbReference>
<keyword evidence="4" id="KW-0808">Transferase</keyword>
<dbReference type="InterPro" id="IPR005467">
    <property type="entry name" value="His_kinase_dom"/>
</dbReference>
<feature type="domain" description="PAC" evidence="11">
    <location>
        <begin position="362"/>
        <end position="414"/>
    </location>
</feature>
<dbReference type="Gene3D" id="3.30.450.20">
    <property type="entry name" value="PAS domain"/>
    <property type="match status" value="2"/>
</dbReference>
<dbReference type="NCBIfam" id="TIGR00229">
    <property type="entry name" value="sensory_box"/>
    <property type="match status" value="2"/>
</dbReference>
<evidence type="ECO:0000256" key="4">
    <source>
        <dbReference type="ARBA" id="ARBA00022679"/>
    </source>
</evidence>
<name>A0ABV4TVC9_9GAMM</name>
<dbReference type="InterPro" id="IPR036097">
    <property type="entry name" value="HisK_dim/P_sf"/>
</dbReference>
<dbReference type="Gene3D" id="3.30.565.10">
    <property type="entry name" value="Histidine kinase-like ATPase, C-terminal domain"/>
    <property type="match status" value="1"/>
</dbReference>